<dbReference type="PANTHER" id="PTHR47331:SF1">
    <property type="entry name" value="GAG-LIKE PROTEIN"/>
    <property type="match status" value="1"/>
</dbReference>
<evidence type="ECO:0000313" key="4">
    <source>
        <dbReference type="EMBL" id="KRX13416.1"/>
    </source>
</evidence>
<feature type="domain" description="Integrase catalytic" evidence="3">
    <location>
        <begin position="748"/>
        <end position="929"/>
    </location>
</feature>
<dbReference type="Proteomes" id="UP000054630">
    <property type="component" value="Unassembled WGS sequence"/>
</dbReference>
<dbReference type="EMBL" id="JYDL01000203">
    <property type="protein sequence ID" value="KRX13416.1"/>
    <property type="molecule type" value="Genomic_DNA"/>
</dbReference>
<sequence>MHSIWMWGSHHGLLHRSHSPPRDQTYETPRSQSCMLAANGGAQQVRIQSVRTRAFGKDGQCMLVQRLLDPGSQSSFIRKDLNEWPHLSNLPFADQCEERTFSIDFLMGLDHYFSFVGGGVRRGPADGPILRRFSKLEAVGIATDNKIAEPDEEALRRFEECLSFDGERYEVHLAWLPSRPSLPNNFPQARRRLLTVERRLARCEEEKREYAATMRQYVENGWAKRAPAIGPEGRTWFLHHHAVCQGEGKENKCRVVFDGSARYGQTSLNRQLDVGPNLQIDLLKALLRFRRYRVGLQADILKMYLQVRITEQDQDACRFLWRDKSSELRHLRLQRMCFGLTCSPFLAINTVRVHARRHQDAAPRAAAEILENMYVDDLATSCKTIKEARALSGKLCGLLASGVEATSGRRSKCSGTDMGGESKRSLLGTAFRVFDPVGCLALFTVRAKMFLQTLWQRSTSWDEPLLHDIRLPRALVPVALGQVTRLEIHAFCVASEKAYGAVAYMRIETTNHHTAVNFVMLKTRVAPTRRLTLTRLELMGALVAARLVRSVQKMLDVQVHGITCWCDSAVTLAWIQSSADRWKPFVRNFEIQQLVEPTAWRHCPGQQNPADLLSRDTTLPKLLESPLWWHGPKWLAHPHNAWPVGHPTAEDTSLMRDERRSEQRLMVGVTAHVECNSIGPEKYDCVERLFRITAYCQRFVRNCRLPAEVRQGGALTVAELRKAEGTWVRIAQSEAFSSELQALSRKGRVVATSRLSRLDPFVDEEGFLRCYVCLFTCMASRAVHLELVPQMTTARVMQALRWFIARRGRPEIIQSDNFRSFKAAASELRQLWRHVDVDRVQRELVGHRIHWKFITERAPWMGGYWERLVRSIKESLRKILGKALLDEEELRTTLCEVEASLNARPLTFVGDEDHERHPLSPFQLLTGRAYVDFPAVEAHDPEWQPVGRGPPQWSHRWRYRQQLLARWWRSWRREYLSELMQRQKWRSSPAGPEVSDLVLILEDNIPRAQCPIGVITELHLGSDGIARSARIRTSTNVITRPVAKLVQLEPATVSDGRKTPPSGGEDVADRNGMTTARVMQALRRFIARRGRPEIIQSDNFRSFKAASSELRQLWRHVDVDRVQRELVGHRIHWKFITERAPWMGGYWERLVRSIKESLRKILGKALLDEEELRTTLCEVEASLNARPLTFVGDEDHERHPLSPFQFLAGRAYVDFTAVEAHDPEWQPVGRGPPQWSHRWTASANLVPDRRDYGIALGQRWLREVGQDPAVDEGDHAASGEARPTRTGTVSDGRETPPSGGRMYSSDVIDEFGVVASGIVSWLAVGGSLPLVCCAFSGQSEVSPDYTTEPIEQWPSKCGSRTTGGSQADSSCVA</sequence>
<evidence type="ECO:0000313" key="5">
    <source>
        <dbReference type="Proteomes" id="UP000054630"/>
    </source>
</evidence>
<dbReference type="OrthoDB" id="429521at2759"/>
<proteinExistence type="predicted"/>
<dbReference type="InterPro" id="IPR043502">
    <property type="entry name" value="DNA/RNA_pol_sf"/>
</dbReference>
<protein>
    <recommendedName>
        <fullName evidence="3">Integrase catalytic domain-containing protein</fullName>
    </recommendedName>
</protein>
<dbReference type="GO" id="GO:0003676">
    <property type="term" value="F:nucleic acid binding"/>
    <property type="evidence" value="ECO:0007669"/>
    <property type="project" value="InterPro"/>
</dbReference>
<keyword evidence="1" id="KW-0175">Coiled coil</keyword>
<dbReference type="Pfam" id="PF18701">
    <property type="entry name" value="DUF5641"/>
    <property type="match status" value="1"/>
</dbReference>
<comment type="caution">
    <text evidence="4">The sequence shown here is derived from an EMBL/GenBank/DDBJ whole genome shotgun (WGS) entry which is preliminary data.</text>
</comment>
<reference evidence="4 5" key="1">
    <citation type="submission" date="2015-01" db="EMBL/GenBank/DDBJ databases">
        <title>Evolution of Trichinella species and genotypes.</title>
        <authorList>
            <person name="Korhonen P.K."/>
            <person name="Edoardo P."/>
            <person name="Giuseppe L.R."/>
            <person name="Gasser R.B."/>
        </authorList>
    </citation>
    <scope>NUCLEOTIDE SEQUENCE [LARGE SCALE GENOMIC DNA]</scope>
    <source>
        <strain evidence="4">ISS37</strain>
    </source>
</reference>
<dbReference type="SUPFAM" id="SSF56672">
    <property type="entry name" value="DNA/RNA polymerases"/>
    <property type="match status" value="1"/>
</dbReference>
<dbReference type="PROSITE" id="PS50994">
    <property type="entry name" value="INTEGRASE"/>
    <property type="match status" value="2"/>
</dbReference>
<accession>A0A0V0RGN1</accession>
<evidence type="ECO:0000259" key="3">
    <source>
        <dbReference type="PROSITE" id="PS50994"/>
    </source>
</evidence>
<dbReference type="STRING" id="6336.A0A0V0RGN1"/>
<dbReference type="InterPro" id="IPR040676">
    <property type="entry name" value="DUF5641"/>
</dbReference>
<feature type="domain" description="Integrase catalytic" evidence="3">
    <location>
        <begin position="1074"/>
        <end position="1211"/>
    </location>
</feature>
<evidence type="ECO:0000256" key="1">
    <source>
        <dbReference type="SAM" id="Coils"/>
    </source>
</evidence>
<name>A0A0V0RGN1_9BILA</name>
<dbReference type="Gene3D" id="3.30.420.10">
    <property type="entry name" value="Ribonuclease H-like superfamily/Ribonuclease H"/>
    <property type="match status" value="2"/>
</dbReference>
<dbReference type="InterPro" id="IPR036397">
    <property type="entry name" value="RNaseH_sf"/>
</dbReference>
<dbReference type="PANTHER" id="PTHR47331">
    <property type="entry name" value="PHD-TYPE DOMAIN-CONTAINING PROTEIN"/>
    <property type="match status" value="1"/>
</dbReference>
<dbReference type="Pfam" id="PF05380">
    <property type="entry name" value="Peptidase_A17"/>
    <property type="match status" value="1"/>
</dbReference>
<dbReference type="InterPro" id="IPR001584">
    <property type="entry name" value="Integrase_cat-core"/>
</dbReference>
<gene>
    <name evidence="4" type="ORF">T07_1366</name>
</gene>
<organism evidence="4 5">
    <name type="scientific">Trichinella nelsoni</name>
    <dbReference type="NCBI Taxonomy" id="6336"/>
    <lineage>
        <taxon>Eukaryota</taxon>
        <taxon>Metazoa</taxon>
        <taxon>Ecdysozoa</taxon>
        <taxon>Nematoda</taxon>
        <taxon>Enoplea</taxon>
        <taxon>Dorylaimia</taxon>
        <taxon>Trichinellida</taxon>
        <taxon>Trichinellidae</taxon>
        <taxon>Trichinella</taxon>
    </lineage>
</organism>
<feature type="region of interest" description="Disordered" evidence="2">
    <location>
        <begin position="1049"/>
        <end position="1069"/>
    </location>
</feature>
<feature type="coiled-coil region" evidence="1">
    <location>
        <begin position="193"/>
        <end position="220"/>
    </location>
</feature>
<dbReference type="SUPFAM" id="SSF53098">
    <property type="entry name" value="Ribonuclease H-like"/>
    <property type="match status" value="2"/>
</dbReference>
<dbReference type="GO" id="GO:0015074">
    <property type="term" value="P:DNA integration"/>
    <property type="evidence" value="ECO:0007669"/>
    <property type="project" value="InterPro"/>
</dbReference>
<feature type="region of interest" description="Disordered" evidence="2">
    <location>
        <begin position="1269"/>
        <end position="1303"/>
    </location>
</feature>
<dbReference type="InterPro" id="IPR012337">
    <property type="entry name" value="RNaseH-like_sf"/>
</dbReference>
<dbReference type="InterPro" id="IPR008042">
    <property type="entry name" value="Retrotrans_Pao"/>
</dbReference>
<keyword evidence="5" id="KW-1185">Reference proteome</keyword>
<dbReference type="GO" id="GO:0042575">
    <property type="term" value="C:DNA polymerase complex"/>
    <property type="evidence" value="ECO:0007669"/>
    <property type="project" value="UniProtKB-ARBA"/>
</dbReference>
<evidence type="ECO:0000256" key="2">
    <source>
        <dbReference type="SAM" id="MobiDB-lite"/>
    </source>
</evidence>